<evidence type="ECO:0000313" key="15">
    <source>
        <dbReference type="EMBL" id="CAI8016753.1"/>
    </source>
</evidence>
<keyword evidence="2" id="KW-0479">Metal-binding</keyword>
<dbReference type="CDD" id="cd16162">
    <property type="entry name" value="OCRE_RBM5_like"/>
    <property type="match status" value="1"/>
</dbReference>
<comment type="subcellular location">
    <subcellularLocation>
        <location evidence="1">Nucleus</location>
    </subcellularLocation>
</comment>
<evidence type="ECO:0000256" key="2">
    <source>
        <dbReference type="ARBA" id="ARBA00022723"/>
    </source>
</evidence>
<dbReference type="InterPro" id="IPR012677">
    <property type="entry name" value="Nucleotide-bd_a/b_plait_sf"/>
</dbReference>
<dbReference type="PROSITE" id="PS01358">
    <property type="entry name" value="ZF_RANBP2_1"/>
    <property type="match status" value="1"/>
</dbReference>
<feature type="compositionally biased region" description="Polar residues" evidence="10">
    <location>
        <begin position="276"/>
        <end position="296"/>
    </location>
</feature>
<feature type="region of interest" description="Disordered" evidence="10">
    <location>
        <begin position="255"/>
        <end position="306"/>
    </location>
</feature>
<dbReference type="InterPro" id="IPR001876">
    <property type="entry name" value="Znf_RanBP2"/>
</dbReference>
<feature type="compositionally biased region" description="Low complexity" evidence="10">
    <location>
        <begin position="255"/>
        <end position="274"/>
    </location>
</feature>
<evidence type="ECO:0000313" key="16">
    <source>
        <dbReference type="Proteomes" id="UP001174909"/>
    </source>
</evidence>
<dbReference type="InterPro" id="IPR013087">
    <property type="entry name" value="Znf_C2H2_type"/>
</dbReference>
<dbReference type="CDD" id="cd12313">
    <property type="entry name" value="RRM1_RRM2_RBM5_like"/>
    <property type="match status" value="1"/>
</dbReference>
<evidence type="ECO:0000256" key="6">
    <source>
        <dbReference type="ARBA" id="ARBA00022884"/>
    </source>
</evidence>
<dbReference type="InterPro" id="IPR035979">
    <property type="entry name" value="RBD_domain_sf"/>
</dbReference>
<evidence type="ECO:0000256" key="4">
    <source>
        <dbReference type="ARBA" id="ARBA00022771"/>
    </source>
</evidence>
<dbReference type="Proteomes" id="UP001174909">
    <property type="component" value="Unassembled WGS sequence"/>
</dbReference>
<dbReference type="PANTHER" id="PTHR13948:SF3">
    <property type="entry name" value="FI21118P1"/>
    <property type="match status" value="1"/>
</dbReference>
<evidence type="ECO:0000259" key="12">
    <source>
        <dbReference type="PROSITE" id="PS50157"/>
    </source>
</evidence>
<keyword evidence="3" id="KW-0677">Repeat</keyword>
<feature type="compositionally biased region" description="Polar residues" evidence="10">
    <location>
        <begin position="318"/>
        <end position="331"/>
    </location>
</feature>
<feature type="compositionally biased region" description="Low complexity" evidence="10">
    <location>
        <begin position="297"/>
        <end position="306"/>
    </location>
</feature>
<feature type="region of interest" description="Disordered" evidence="10">
    <location>
        <begin position="313"/>
        <end position="332"/>
    </location>
</feature>
<evidence type="ECO:0000259" key="13">
    <source>
        <dbReference type="PROSITE" id="PS50174"/>
    </source>
</evidence>
<dbReference type="GO" id="GO:0000398">
    <property type="term" value="P:mRNA splicing, via spliceosome"/>
    <property type="evidence" value="ECO:0007669"/>
    <property type="project" value="TreeGrafter"/>
</dbReference>
<feature type="domain" description="G-patch" evidence="13">
    <location>
        <begin position="629"/>
        <end position="675"/>
    </location>
</feature>
<evidence type="ECO:0000256" key="7">
    <source>
        <dbReference type="ARBA" id="ARBA00023242"/>
    </source>
</evidence>
<dbReference type="SMART" id="SM00443">
    <property type="entry name" value="G_patch"/>
    <property type="match status" value="1"/>
</dbReference>
<keyword evidence="6 8" id="KW-0694">RNA-binding</keyword>
<feature type="region of interest" description="Disordered" evidence="10">
    <location>
        <begin position="497"/>
        <end position="519"/>
    </location>
</feature>
<evidence type="ECO:0000256" key="3">
    <source>
        <dbReference type="ARBA" id="ARBA00022737"/>
    </source>
</evidence>
<evidence type="ECO:0000256" key="8">
    <source>
        <dbReference type="PROSITE-ProRule" id="PRU00176"/>
    </source>
</evidence>
<organism evidence="15 16">
    <name type="scientific">Geodia barretti</name>
    <name type="common">Barrett's horny sponge</name>
    <dbReference type="NCBI Taxonomy" id="519541"/>
    <lineage>
        <taxon>Eukaryota</taxon>
        <taxon>Metazoa</taxon>
        <taxon>Porifera</taxon>
        <taxon>Demospongiae</taxon>
        <taxon>Heteroscleromorpha</taxon>
        <taxon>Tetractinellida</taxon>
        <taxon>Astrophorina</taxon>
        <taxon>Geodiidae</taxon>
        <taxon>Geodia</taxon>
    </lineage>
</organism>
<dbReference type="InterPro" id="IPR000467">
    <property type="entry name" value="G_patch_dom"/>
</dbReference>
<dbReference type="GO" id="GO:0003723">
    <property type="term" value="F:RNA binding"/>
    <property type="evidence" value="ECO:0007669"/>
    <property type="project" value="UniProtKB-UniRule"/>
</dbReference>
<protein>
    <submittedName>
        <fullName evidence="15">RNA-binding protein 5-A</fullName>
    </submittedName>
</protein>
<dbReference type="PANTHER" id="PTHR13948">
    <property type="entry name" value="RNA-BINDING PROTEIN"/>
    <property type="match status" value="1"/>
</dbReference>
<evidence type="ECO:0000259" key="11">
    <source>
        <dbReference type="PROSITE" id="PS50102"/>
    </source>
</evidence>
<name>A0AA35RS60_GEOBA</name>
<dbReference type="PROSITE" id="PS50157">
    <property type="entry name" value="ZINC_FINGER_C2H2_2"/>
    <property type="match status" value="1"/>
</dbReference>
<dbReference type="EMBL" id="CASHTH010001559">
    <property type="protein sequence ID" value="CAI8016753.1"/>
    <property type="molecule type" value="Genomic_DNA"/>
</dbReference>
<feature type="domain" description="RanBP2-type" evidence="14">
    <location>
        <begin position="87"/>
        <end position="116"/>
    </location>
</feature>
<evidence type="ECO:0000256" key="10">
    <source>
        <dbReference type="SAM" id="MobiDB-lite"/>
    </source>
</evidence>
<feature type="domain" description="RRM" evidence="11">
    <location>
        <begin position="140"/>
        <end position="225"/>
    </location>
</feature>
<gene>
    <name evidence="15" type="ORF">GBAR_LOCUS10259</name>
</gene>
<evidence type="ECO:0000256" key="1">
    <source>
        <dbReference type="ARBA" id="ARBA00004123"/>
    </source>
</evidence>
<dbReference type="SUPFAM" id="SSF54928">
    <property type="entry name" value="RNA-binding domain, RBD"/>
    <property type="match status" value="2"/>
</dbReference>
<dbReference type="PROSITE" id="PS50102">
    <property type="entry name" value="RRM"/>
    <property type="match status" value="2"/>
</dbReference>
<keyword evidence="16" id="KW-1185">Reference proteome</keyword>
<comment type="caution">
    <text evidence="15">The sequence shown here is derived from an EMBL/GenBank/DDBJ whole genome shotgun (WGS) entry which is preliminary data.</text>
</comment>
<dbReference type="PROSITE" id="PS50174">
    <property type="entry name" value="G_PATCH"/>
    <property type="match status" value="1"/>
</dbReference>
<keyword evidence="4 9" id="KW-0863">Zinc-finger</keyword>
<dbReference type="InterPro" id="IPR041591">
    <property type="entry name" value="OCRE"/>
</dbReference>
<evidence type="ECO:0000256" key="5">
    <source>
        <dbReference type="ARBA" id="ARBA00022833"/>
    </source>
</evidence>
<evidence type="ECO:0000256" key="9">
    <source>
        <dbReference type="PROSITE-ProRule" id="PRU00322"/>
    </source>
</evidence>
<reference evidence="15" key="1">
    <citation type="submission" date="2023-03" db="EMBL/GenBank/DDBJ databases">
        <authorList>
            <person name="Steffen K."/>
            <person name="Cardenas P."/>
        </authorList>
    </citation>
    <scope>NUCLEOTIDE SEQUENCE</scope>
</reference>
<dbReference type="Pfam" id="PF17780">
    <property type="entry name" value="OCRE"/>
    <property type="match status" value="1"/>
</dbReference>
<feature type="domain" description="C2H2-type" evidence="12">
    <location>
        <begin position="526"/>
        <end position="556"/>
    </location>
</feature>
<dbReference type="Pfam" id="PF01585">
    <property type="entry name" value="G-patch"/>
    <property type="match status" value="1"/>
</dbReference>
<dbReference type="Gene3D" id="3.30.160.60">
    <property type="entry name" value="Classic Zinc Finger"/>
    <property type="match status" value="1"/>
</dbReference>
<sequence>MLRNIRESVLKEDIAKALGDDVSFVRDIRLVTRKGSSSFAFVEFYDAKDSARWMEKIEADPLYLCGSRVDVDYSRAQRDQWRDRNNESRDWVCFKCNTVNFSRRRFCMTCDCTRTESDQFHEDVRSGKDTGPRDDNAPSNVLIMKGLDVNSTESSIRGALASLEGLQQPVDVRIIRDHITSASRGFCFLEFSSGEITSMALRKMLEQTPAFFVDGRRITVTYARGNNPKSTGTHNVANAAIAQAQWSMSLAPQLNSSLGQTQTSQQQGAQWHQAPVQYSQPPASTQQDQSVHSTNQPASSSAVSTVPATSSAVASTTQEASDLPSTYSYDPTSGFYHDSSTGLYYDPKTQYHYNSKTGNYCFFDATQQAYIPVDSQGNPVATSGTTTSVSTLSAVATTADTQPRKAEVTKPLNAKKIAKDMERWAKTVNAAKASQKQQLKALIQLERAEVAVRGDTAGDQQQQLSLGTEVRRSGISLTAALEQDTAREKAALSTLAADVPDIPAGPTPSLPPGADSDPAHTDWAQLACLVCKRKFQSKEVLVKHQQFSDLHKKNLASLKQNASKAVAQHPPPPTEEPAAEMVYRDRAKERREKYGTPAVVPGWKKRLEREIDKAKFSKYEQPTVEGLKEDNLGNKMLQAMGWNEGQGLGKSNQGIVEPVKAEMRQVGAGLGARGSSHGLYSSAGTYRETLRQLTKSRYDTVFQE</sequence>
<keyword evidence="5" id="KW-0862">Zinc</keyword>
<evidence type="ECO:0000259" key="14">
    <source>
        <dbReference type="PROSITE" id="PS50199"/>
    </source>
</evidence>
<keyword evidence="7" id="KW-0539">Nucleus</keyword>
<dbReference type="Gene3D" id="3.30.70.330">
    <property type="match status" value="2"/>
</dbReference>
<proteinExistence type="predicted"/>
<dbReference type="SMART" id="SM00360">
    <property type="entry name" value="RRM"/>
    <property type="match status" value="2"/>
</dbReference>
<dbReference type="AlphaFoldDB" id="A0AA35RS60"/>
<dbReference type="PROSITE" id="PS50199">
    <property type="entry name" value="ZF_RANBP2_2"/>
    <property type="match status" value="1"/>
</dbReference>
<dbReference type="InterPro" id="IPR000504">
    <property type="entry name" value="RRM_dom"/>
</dbReference>
<accession>A0AA35RS60</accession>
<dbReference type="GO" id="GO:0005634">
    <property type="term" value="C:nucleus"/>
    <property type="evidence" value="ECO:0007669"/>
    <property type="project" value="UniProtKB-SubCell"/>
</dbReference>
<feature type="domain" description="RRM" evidence="11">
    <location>
        <begin position="1"/>
        <end position="76"/>
    </location>
</feature>
<dbReference type="GO" id="GO:0008270">
    <property type="term" value="F:zinc ion binding"/>
    <property type="evidence" value="ECO:0007669"/>
    <property type="project" value="UniProtKB-KW"/>
</dbReference>